<protein>
    <submittedName>
        <fullName evidence="2">Uncharacterized protein</fullName>
    </submittedName>
</protein>
<proteinExistence type="predicted"/>
<reference evidence="2" key="2">
    <citation type="submission" date="2021-04" db="EMBL/GenBank/DDBJ databases">
        <authorList>
            <person name="Gilroy R."/>
        </authorList>
    </citation>
    <scope>NUCLEOTIDE SEQUENCE</scope>
    <source>
        <strain evidence="2">1282</strain>
    </source>
</reference>
<dbReference type="EMBL" id="DXDU01000122">
    <property type="protein sequence ID" value="HIY27033.1"/>
    <property type="molecule type" value="Genomic_DNA"/>
</dbReference>
<evidence type="ECO:0000313" key="2">
    <source>
        <dbReference type="EMBL" id="HIY27033.1"/>
    </source>
</evidence>
<gene>
    <name evidence="2" type="ORF">H9838_07685</name>
</gene>
<comment type="caution">
    <text evidence="2">The sequence shown here is derived from an EMBL/GenBank/DDBJ whole genome shotgun (WGS) entry which is preliminary data.</text>
</comment>
<evidence type="ECO:0000313" key="3">
    <source>
        <dbReference type="Proteomes" id="UP000823915"/>
    </source>
</evidence>
<evidence type="ECO:0000256" key="1">
    <source>
        <dbReference type="SAM" id="MobiDB-lite"/>
    </source>
</evidence>
<feature type="region of interest" description="Disordered" evidence="1">
    <location>
        <begin position="178"/>
        <end position="198"/>
    </location>
</feature>
<feature type="non-terminal residue" evidence="2">
    <location>
        <position position="1"/>
    </location>
</feature>
<dbReference type="Proteomes" id="UP000823915">
    <property type="component" value="Unassembled WGS sequence"/>
</dbReference>
<organism evidence="2 3">
    <name type="scientific">Candidatus Acutalibacter pullistercoris</name>
    <dbReference type="NCBI Taxonomy" id="2838418"/>
    <lineage>
        <taxon>Bacteria</taxon>
        <taxon>Bacillati</taxon>
        <taxon>Bacillota</taxon>
        <taxon>Clostridia</taxon>
        <taxon>Eubacteriales</taxon>
        <taxon>Acutalibacteraceae</taxon>
        <taxon>Acutalibacter</taxon>
    </lineage>
</organism>
<accession>A0A9D1YGW4</accession>
<dbReference type="AlphaFoldDB" id="A0A9D1YGW4"/>
<sequence length="198" mass="21766">KDARGCFVESLNDVFSIGKAHLAFVAYDLHSPAGQRQTDNIHIYPDIAELLELCRKAESGELRQAVQAKKRDEDKGPLYQCMGGTSAERLRQLGKPRPDSMSLSRVFQLLPGSRSDFLLVADSGPGERDAKGLIVPRFGKKPENHVALSMTMESFCELLLLTRAHYQAWLSASYATGDVSPQEGEIPSVGEAAEKTLF</sequence>
<reference evidence="2" key="1">
    <citation type="journal article" date="2021" name="PeerJ">
        <title>Extensive microbial diversity within the chicken gut microbiome revealed by metagenomics and culture.</title>
        <authorList>
            <person name="Gilroy R."/>
            <person name="Ravi A."/>
            <person name="Getino M."/>
            <person name="Pursley I."/>
            <person name="Horton D.L."/>
            <person name="Alikhan N.F."/>
            <person name="Baker D."/>
            <person name="Gharbi K."/>
            <person name="Hall N."/>
            <person name="Watson M."/>
            <person name="Adriaenssens E.M."/>
            <person name="Foster-Nyarko E."/>
            <person name="Jarju S."/>
            <person name="Secka A."/>
            <person name="Antonio M."/>
            <person name="Oren A."/>
            <person name="Chaudhuri R.R."/>
            <person name="La Ragione R."/>
            <person name="Hildebrand F."/>
            <person name="Pallen M.J."/>
        </authorList>
    </citation>
    <scope>NUCLEOTIDE SEQUENCE</scope>
    <source>
        <strain evidence="2">1282</strain>
    </source>
</reference>
<name>A0A9D1YGW4_9FIRM</name>